<organism evidence="1 2">
    <name type="scientific">Aphis gossypii</name>
    <name type="common">Cotton aphid</name>
    <dbReference type="NCBI Taxonomy" id="80765"/>
    <lineage>
        <taxon>Eukaryota</taxon>
        <taxon>Metazoa</taxon>
        <taxon>Ecdysozoa</taxon>
        <taxon>Arthropoda</taxon>
        <taxon>Hexapoda</taxon>
        <taxon>Insecta</taxon>
        <taxon>Pterygota</taxon>
        <taxon>Neoptera</taxon>
        <taxon>Paraneoptera</taxon>
        <taxon>Hemiptera</taxon>
        <taxon>Sternorrhyncha</taxon>
        <taxon>Aphidomorpha</taxon>
        <taxon>Aphidoidea</taxon>
        <taxon>Aphididae</taxon>
        <taxon>Aphidini</taxon>
        <taxon>Aphis</taxon>
        <taxon>Aphis</taxon>
    </lineage>
</organism>
<dbReference type="AlphaFoldDB" id="A0A9P0J8J2"/>
<evidence type="ECO:0000313" key="2">
    <source>
        <dbReference type="Proteomes" id="UP001154329"/>
    </source>
</evidence>
<dbReference type="EMBL" id="OU899036">
    <property type="protein sequence ID" value="CAH1731931.1"/>
    <property type="molecule type" value="Genomic_DNA"/>
</dbReference>
<sequence length="234" mass="27008">MSHEMVMKATEDSWDIVSEKYSEMYGVNRLKTFCDCQIQCQDCLSCIHYYTCSCIDSEIKFNMCKYIHLVCRFQYNHENNGTSTNCLAVDNHMHNVPNSNTEDEHGNETSNIVCQLNNSTITRKHSLELEKRKVQESFKKMLNEISTIEELNVLKKSFLPIIIPTLTAIRNKSNTTNLKSKTSQTSPTNKKIIPQRRLYSTKKTRKTLEKVLETPSRIEQNQISASLILKNNTA</sequence>
<accession>A0A9P0J8J2</accession>
<evidence type="ECO:0000313" key="1">
    <source>
        <dbReference type="EMBL" id="CAH1731931.1"/>
    </source>
</evidence>
<dbReference type="Proteomes" id="UP001154329">
    <property type="component" value="Chromosome 3"/>
</dbReference>
<reference evidence="1" key="1">
    <citation type="submission" date="2022-02" db="EMBL/GenBank/DDBJ databases">
        <authorList>
            <person name="King R."/>
        </authorList>
    </citation>
    <scope>NUCLEOTIDE SEQUENCE</scope>
</reference>
<name>A0A9P0J8J2_APHGO</name>
<gene>
    <name evidence="1" type="ORF">APHIGO_LOCUS8544</name>
</gene>
<reference evidence="1" key="2">
    <citation type="submission" date="2022-10" db="EMBL/GenBank/DDBJ databases">
        <authorList>
            <consortium name="ENA_rothamsted_submissions"/>
            <consortium name="culmorum"/>
            <person name="King R."/>
        </authorList>
    </citation>
    <scope>NUCLEOTIDE SEQUENCE</scope>
</reference>
<proteinExistence type="predicted"/>
<keyword evidence="2" id="KW-1185">Reference proteome</keyword>
<protein>
    <submittedName>
        <fullName evidence="1">Uncharacterized protein</fullName>
    </submittedName>
</protein>